<dbReference type="InterPro" id="IPR020568">
    <property type="entry name" value="Ribosomal_Su5_D2-typ_SF"/>
</dbReference>
<comment type="similarity">
    <text evidence="1">Belongs to the IMPACT family.</text>
</comment>
<proteinExistence type="inferred from homology"/>
<dbReference type="GO" id="GO:0005737">
    <property type="term" value="C:cytoplasm"/>
    <property type="evidence" value="ECO:0007669"/>
    <property type="project" value="TreeGrafter"/>
</dbReference>
<evidence type="ECO:0000313" key="3">
    <source>
        <dbReference type="EMBL" id="EFG26654.2"/>
    </source>
</evidence>
<comment type="caution">
    <text evidence="3">The sequence shown here is derived from an EMBL/GenBank/DDBJ whole genome shotgun (WGS) entry which is preliminary data.</text>
</comment>
<keyword evidence="4" id="KW-1185">Reference proteome</keyword>
<organism evidence="3 4">
    <name type="scientific">Scardovia inopinata F0304</name>
    <dbReference type="NCBI Taxonomy" id="641146"/>
    <lineage>
        <taxon>Bacteria</taxon>
        <taxon>Bacillati</taxon>
        <taxon>Actinomycetota</taxon>
        <taxon>Actinomycetes</taxon>
        <taxon>Bifidobacteriales</taxon>
        <taxon>Bifidobacteriaceae</taxon>
        <taxon>Scardovia</taxon>
    </lineage>
</organism>
<evidence type="ECO:0000259" key="2">
    <source>
        <dbReference type="Pfam" id="PF01205"/>
    </source>
</evidence>
<dbReference type="PROSITE" id="PS00910">
    <property type="entry name" value="UPF0029"/>
    <property type="match status" value="1"/>
</dbReference>
<dbReference type="Gene3D" id="3.30.230.30">
    <property type="entry name" value="Impact, N-terminal domain"/>
    <property type="match status" value="1"/>
</dbReference>
<dbReference type="InterPro" id="IPR001498">
    <property type="entry name" value="Impact_N"/>
</dbReference>
<dbReference type="InterPro" id="IPR036956">
    <property type="entry name" value="Impact_N_sf"/>
</dbReference>
<dbReference type="eggNOG" id="COG1739">
    <property type="taxonomic scope" value="Bacteria"/>
</dbReference>
<accession>W5II39</accession>
<sequence>MLTMVNQASDPSLQEYEEKKSVFIGAAAHCDSLDQAADFLESMRQAHPKARHHAFAAVAGTSPSNLSERMSDDGEPAGTAGRPILNLLRHREISQTVVVVSRYFGGILLGTGGLTRAYSAAASLALEAGRLAEIVPAVDYSLTLAYRDYQPLINLVKTCRGEVRSESFTDKVSLIVVVPDPPDGQSSFIQLCNSAFPHTVLPRRLGDSSLTVPLKQ</sequence>
<dbReference type="PANTHER" id="PTHR16301:SF20">
    <property type="entry name" value="IMPACT FAMILY MEMBER YIGZ"/>
    <property type="match status" value="1"/>
</dbReference>
<name>W5II39_SCAIO</name>
<gene>
    <name evidence="3" type="ORF">HMPREF9020_00279</name>
</gene>
<dbReference type="Pfam" id="PF01205">
    <property type="entry name" value="Impact_N"/>
    <property type="match status" value="1"/>
</dbReference>
<dbReference type="AlphaFoldDB" id="W5II39"/>
<dbReference type="SUPFAM" id="SSF54211">
    <property type="entry name" value="Ribosomal protein S5 domain 2-like"/>
    <property type="match status" value="1"/>
</dbReference>
<evidence type="ECO:0000256" key="1">
    <source>
        <dbReference type="ARBA" id="ARBA00007665"/>
    </source>
</evidence>
<dbReference type="GO" id="GO:0006446">
    <property type="term" value="P:regulation of translational initiation"/>
    <property type="evidence" value="ECO:0007669"/>
    <property type="project" value="TreeGrafter"/>
</dbReference>
<dbReference type="InterPro" id="IPR020569">
    <property type="entry name" value="UPF0029_Impact_CS"/>
</dbReference>
<dbReference type="InterPro" id="IPR023582">
    <property type="entry name" value="Impact"/>
</dbReference>
<reference evidence="3 4" key="1">
    <citation type="submission" date="2012-01" db="EMBL/GenBank/DDBJ databases">
        <title>The Genome Sequence of Scardovia inopinata F0304.</title>
        <authorList>
            <consortium name="The Broad Institute Genome Sequencing Platform"/>
            <person name="Earl A."/>
            <person name="Ward D."/>
            <person name="Feldgarden M."/>
            <person name="Gevers D."/>
            <person name="Izard J."/>
            <person name="Baranova O.V."/>
            <person name="Blanton J.M."/>
            <person name="Tanner A.C."/>
            <person name="Dewhirst F.E."/>
            <person name="Young S.K."/>
            <person name="Zeng Q."/>
            <person name="Gargeya S."/>
            <person name="Fitzgerald M."/>
            <person name="Haas B."/>
            <person name="Abouelleil A."/>
            <person name="Alvarado L."/>
            <person name="Arachchi H.M."/>
            <person name="Berlin A."/>
            <person name="Chapman S.B."/>
            <person name="Gearin G."/>
            <person name="Goldberg J."/>
            <person name="Griggs A."/>
            <person name="Gujja S."/>
            <person name="Hansen M."/>
            <person name="Heiman D."/>
            <person name="Howarth C."/>
            <person name="Larimer J."/>
            <person name="Lui A."/>
            <person name="MacDonald P.J."/>
            <person name="McCowen C."/>
            <person name="Montmayeur A."/>
            <person name="Murphy C."/>
            <person name="Neiman D."/>
            <person name="Pearson M."/>
            <person name="Priest M."/>
            <person name="Roberts A."/>
            <person name="Saif S."/>
            <person name="Shea T."/>
            <person name="Sisk P."/>
            <person name="Stolte C."/>
            <person name="Sykes S."/>
            <person name="Wortman J."/>
            <person name="Nusbaum C."/>
            <person name="Birren B."/>
        </authorList>
    </citation>
    <scope>NUCLEOTIDE SEQUENCE [LARGE SCALE GENOMIC DNA]</scope>
    <source>
        <strain evidence="3 4">F0304</strain>
    </source>
</reference>
<protein>
    <recommendedName>
        <fullName evidence="2">Impact N-terminal domain-containing protein</fullName>
    </recommendedName>
</protein>
<feature type="domain" description="Impact N-terminal" evidence="2">
    <location>
        <begin position="19"/>
        <end position="126"/>
    </location>
</feature>
<dbReference type="HOGENOM" id="CLU_083552_1_1_11"/>
<dbReference type="EMBL" id="ADCX01000002">
    <property type="protein sequence ID" value="EFG26654.2"/>
    <property type="molecule type" value="Genomic_DNA"/>
</dbReference>
<dbReference type="Proteomes" id="UP000005777">
    <property type="component" value="Unassembled WGS sequence"/>
</dbReference>
<dbReference type="PANTHER" id="PTHR16301">
    <property type="entry name" value="IMPACT-RELATED"/>
    <property type="match status" value="1"/>
</dbReference>
<evidence type="ECO:0000313" key="4">
    <source>
        <dbReference type="Proteomes" id="UP000005777"/>
    </source>
</evidence>